<dbReference type="AlphaFoldDB" id="A0A494YU01"/>
<organism evidence="2 3">
    <name type="scientific">Ureibacillus endophyticus</name>
    <dbReference type="NCBI Taxonomy" id="1978490"/>
    <lineage>
        <taxon>Bacteria</taxon>
        <taxon>Bacillati</taxon>
        <taxon>Bacillota</taxon>
        <taxon>Bacilli</taxon>
        <taxon>Bacillales</taxon>
        <taxon>Caryophanaceae</taxon>
        <taxon>Ureibacillus</taxon>
    </lineage>
</organism>
<reference evidence="2 3" key="1">
    <citation type="journal article" date="2016" name="Antonie Van Leeuwenhoek">
        <title>Lysinibacillus endophyticus sp. nov., an indole-3-acetic acid producing endophytic bacterium isolated from corn root (Zea mays cv. Xinken-5).</title>
        <authorList>
            <person name="Yu J."/>
            <person name="Guan X."/>
            <person name="Liu C."/>
            <person name="Xiang W."/>
            <person name="Yu Z."/>
            <person name="Liu X."/>
            <person name="Wang G."/>
        </authorList>
    </citation>
    <scope>NUCLEOTIDE SEQUENCE [LARGE SCALE GENOMIC DNA]</scope>
    <source>
        <strain evidence="2 3">DSM 100506</strain>
    </source>
</reference>
<keyword evidence="3" id="KW-1185">Reference proteome</keyword>
<protein>
    <submittedName>
        <fullName evidence="2">NERD domain-containing protein</fullName>
    </submittedName>
</protein>
<dbReference type="OrthoDB" id="569879at2"/>
<feature type="domain" description="NERD" evidence="1">
    <location>
        <begin position="41"/>
        <end position="160"/>
    </location>
</feature>
<name>A0A494YU01_9BACL</name>
<dbReference type="Pfam" id="PF08378">
    <property type="entry name" value="NERD"/>
    <property type="match status" value="1"/>
</dbReference>
<dbReference type="InterPro" id="IPR011528">
    <property type="entry name" value="NERD"/>
</dbReference>
<evidence type="ECO:0000259" key="1">
    <source>
        <dbReference type="PROSITE" id="PS50965"/>
    </source>
</evidence>
<dbReference type="PROSITE" id="PS50965">
    <property type="entry name" value="NERD"/>
    <property type="match status" value="1"/>
</dbReference>
<comment type="caution">
    <text evidence="2">The sequence shown here is derived from an EMBL/GenBank/DDBJ whole genome shotgun (WGS) entry which is preliminary data.</text>
</comment>
<proteinExistence type="predicted"/>
<dbReference type="EMBL" id="RBZN01000061">
    <property type="protein sequence ID" value="RKQ13528.1"/>
    <property type="molecule type" value="Genomic_DNA"/>
</dbReference>
<dbReference type="Proteomes" id="UP000272238">
    <property type="component" value="Unassembled WGS sequence"/>
</dbReference>
<sequence length="325" mass="39142">MIVLQREKPNNLILLESILRRLPMEDEEYEYYKNLYITTKHGFEGEIRVDREWGEIIVPSNHYLFHNYETENEVNHSHQIDTIFICRNFILLLEIKNIGGQIDFDQKKHQFIRTRLDGTRAGFSNPINQIERHVRFFKRMIWNWNIALPVEYAIILAQPTTIIGDVPSEIAIFHVSGLQTHIYHLFSKYNYNQISDQELECVKKKLLEMRKPKEWDVNVDRNKLRTGALCKRCLYKFVMEFKHGQFVCPVCKTKTKESLYEALLDYRNLHDVWISNSEFRNYLYIESRYAAKRLIIDLKLEYRGFRRDRQYKIPRNILAKFEKLP</sequence>
<evidence type="ECO:0000313" key="2">
    <source>
        <dbReference type="EMBL" id="RKQ13528.1"/>
    </source>
</evidence>
<evidence type="ECO:0000313" key="3">
    <source>
        <dbReference type="Proteomes" id="UP000272238"/>
    </source>
</evidence>
<gene>
    <name evidence="2" type="ORF">D8M03_15965</name>
</gene>
<accession>A0A494YU01</accession>
<dbReference type="RefSeq" id="WP_121215792.1">
    <property type="nucleotide sequence ID" value="NZ_RBZN01000061.1"/>
</dbReference>